<reference evidence="3" key="1">
    <citation type="journal article" date="2014" name="Int. J. Syst. Evol. Microbiol.">
        <title>Complete genome sequence of Corynebacterium casei LMG S-19264T (=DSM 44701T), isolated from a smear-ripened cheese.</title>
        <authorList>
            <consortium name="US DOE Joint Genome Institute (JGI-PGF)"/>
            <person name="Walter F."/>
            <person name="Albersmeier A."/>
            <person name="Kalinowski J."/>
            <person name="Ruckert C."/>
        </authorList>
    </citation>
    <scope>NUCLEOTIDE SEQUENCE</scope>
    <source>
        <strain evidence="3">JCM 4122</strain>
    </source>
</reference>
<dbReference type="GO" id="GO:0004674">
    <property type="term" value="F:protein serine/threonine kinase activity"/>
    <property type="evidence" value="ECO:0007669"/>
    <property type="project" value="UniProtKB-KW"/>
</dbReference>
<keyword evidence="1" id="KW-0723">Serine/threonine-protein kinase</keyword>
<name>A0A919EPT7_STRFL</name>
<keyword evidence="1" id="KW-0418">Kinase</keyword>
<dbReference type="RefSeq" id="WP_229915640.1">
    <property type="nucleotide sequence ID" value="NZ_BNBE01000002.1"/>
</dbReference>
<dbReference type="InterPro" id="IPR003594">
    <property type="entry name" value="HATPase_dom"/>
</dbReference>
<sequence length="146" mass="15920">MLDTLETRKRPRFLIPADESRCSRTLPSAPQSAAVARSLVRTALETWQMSDTDAIDTALLIVSELVANAVEHANTDGSSLRIIVTRAEPGRIKVGVTDFDRTPPIPATADANQEHGRGLALVNEVAEEWGVTLYRWGKQVWASIAA</sequence>
<dbReference type="AlphaFoldDB" id="A0A919EPT7"/>
<dbReference type="Gene3D" id="3.30.565.10">
    <property type="entry name" value="Histidine kinase-like ATPase, C-terminal domain"/>
    <property type="match status" value="1"/>
</dbReference>
<dbReference type="CDD" id="cd16936">
    <property type="entry name" value="HATPase_RsbW-like"/>
    <property type="match status" value="1"/>
</dbReference>
<dbReference type="SUPFAM" id="SSF55874">
    <property type="entry name" value="ATPase domain of HSP90 chaperone/DNA topoisomerase II/histidine kinase"/>
    <property type="match status" value="1"/>
</dbReference>
<comment type="caution">
    <text evidence="3">The sequence shown here is derived from an EMBL/GenBank/DDBJ whole genome shotgun (WGS) entry which is preliminary data.</text>
</comment>
<gene>
    <name evidence="3" type="ORF">GCM10017667_53820</name>
</gene>
<proteinExistence type="predicted"/>
<dbReference type="PANTHER" id="PTHR35526:SF3">
    <property type="entry name" value="ANTI-SIGMA-F FACTOR RSBW"/>
    <property type="match status" value="1"/>
</dbReference>
<reference evidence="3" key="2">
    <citation type="submission" date="2020-09" db="EMBL/GenBank/DDBJ databases">
        <authorList>
            <person name="Sun Q."/>
            <person name="Ohkuma M."/>
        </authorList>
    </citation>
    <scope>NUCLEOTIDE SEQUENCE</scope>
    <source>
        <strain evidence="3">JCM 4122</strain>
    </source>
</reference>
<keyword evidence="1" id="KW-0808">Transferase</keyword>
<organism evidence="3 4">
    <name type="scientific">Streptomyces filamentosus</name>
    <name type="common">Streptomyces roseosporus</name>
    <dbReference type="NCBI Taxonomy" id="67294"/>
    <lineage>
        <taxon>Bacteria</taxon>
        <taxon>Bacillati</taxon>
        <taxon>Actinomycetota</taxon>
        <taxon>Actinomycetes</taxon>
        <taxon>Kitasatosporales</taxon>
        <taxon>Streptomycetaceae</taxon>
        <taxon>Streptomyces</taxon>
    </lineage>
</organism>
<dbReference type="EMBL" id="BNBE01000002">
    <property type="protein sequence ID" value="GHG13266.1"/>
    <property type="molecule type" value="Genomic_DNA"/>
</dbReference>
<dbReference type="PANTHER" id="PTHR35526">
    <property type="entry name" value="ANTI-SIGMA-F FACTOR RSBW-RELATED"/>
    <property type="match status" value="1"/>
</dbReference>
<evidence type="ECO:0000259" key="2">
    <source>
        <dbReference type="Pfam" id="PF13581"/>
    </source>
</evidence>
<dbReference type="InterPro" id="IPR050267">
    <property type="entry name" value="Anti-sigma-factor_SerPK"/>
</dbReference>
<feature type="domain" description="Histidine kinase/HSP90-like ATPase" evidence="2">
    <location>
        <begin position="27"/>
        <end position="141"/>
    </location>
</feature>
<dbReference type="Proteomes" id="UP000632849">
    <property type="component" value="Unassembled WGS sequence"/>
</dbReference>
<keyword evidence="4" id="KW-1185">Reference proteome</keyword>
<dbReference type="InterPro" id="IPR036890">
    <property type="entry name" value="HATPase_C_sf"/>
</dbReference>
<evidence type="ECO:0000256" key="1">
    <source>
        <dbReference type="ARBA" id="ARBA00022527"/>
    </source>
</evidence>
<evidence type="ECO:0000313" key="3">
    <source>
        <dbReference type="EMBL" id="GHG13266.1"/>
    </source>
</evidence>
<protein>
    <recommendedName>
        <fullName evidence="2">Histidine kinase/HSP90-like ATPase domain-containing protein</fullName>
    </recommendedName>
</protein>
<accession>A0A919EPT7</accession>
<evidence type="ECO:0000313" key="4">
    <source>
        <dbReference type="Proteomes" id="UP000632849"/>
    </source>
</evidence>
<dbReference type="Pfam" id="PF13581">
    <property type="entry name" value="HATPase_c_2"/>
    <property type="match status" value="1"/>
</dbReference>